<sequence length="186" mass="21615">MIPEPSVEHVGEHIQLLIADVFGNLDDRVLQHARVGHDDEERAARGYRHQLDMADLYIRKLRSHDHRRIVRQLREHLGRFCDDALHIQHSTGKIAAHERNLALGQARFAHHRIHIQAIRPEGGNAARRRMRLFQKSQFLEIGHLVSNRRRAQSKIMLFRKRARGDGYGGLNIIVDDRLEQLCFSVV</sequence>
<comment type="caution">
    <text evidence="1">The sequence shown here is derived from an EMBL/GenBank/DDBJ whole genome shotgun (WGS) entry which is preliminary data.</text>
</comment>
<protein>
    <submittedName>
        <fullName evidence="1">Uncharacterized protein</fullName>
    </submittedName>
</protein>
<organism evidence="1">
    <name type="scientific">bioreactor metagenome</name>
    <dbReference type="NCBI Taxonomy" id="1076179"/>
    <lineage>
        <taxon>unclassified sequences</taxon>
        <taxon>metagenomes</taxon>
        <taxon>ecological metagenomes</taxon>
    </lineage>
</organism>
<evidence type="ECO:0000313" key="1">
    <source>
        <dbReference type="EMBL" id="MPN18357.1"/>
    </source>
</evidence>
<proteinExistence type="predicted"/>
<gene>
    <name evidence="1" type="ORF">SDC9_165717</name>
</gene>
<dbReference type="EMBL" id="VSSQ01065670">
    <property type="protein sequence ID" value="MPN18357.1"/>
    <property type="molecule type" value="Genomic_DNA"/>
</dbReference>
<name>A0A645FV84_9ZZZZ</name>
<dbReference type="AlphaFoldDB" id="A0A645FV84"/>
<accession>A0A645FV84</accession>
<reference evidence="1" key="1">
    <citation type="submission" date="2019-08" db="EMBL/GenBank/DDBJ databases">
        <authorList>
            <person name="Kucharzyk K."/>
            <person name="Murdoch R.W."/>
            <person name="Higgins S."/>
            <person name="Loffler F."/>
        </authorList>
    </citation>
    <scope>NUCLEOTIDE SEQUENCE</scope>
</reference>